<dbReference type="AlphaFoldDB" id="A0A401SQ35"/>
<gene>
    <name evidence="1" type="ORF">chiPu_0010934</name>
</gene>
<dbReference type="PANTHER" id="PTHR20875">
    <property type="entry name" value="EF-HAND CALCIUM-BINDING DOMAIN-CONTAINING PROTEIN 6-RELATED"/>
    <property type="match status" value="1"/>
</dbReference>
<name>A0A401SQ35_CHIPU</name>
<evidence type="ECO:0000313" key="2">
    <source>
        <dbReference type="Proteomes" id="UP000287033"/>
    </source>
</evidence>
<evidence type="ECO:0000313" key="1">
    <source>
        <dbReference type="EMBL" id="GCC32473.1"/>
    </source>
</evidence>
<comment type="caution">
    <text evidence="1">The sequence shown here is derived from an EMBL/GenBank/DDBJ whole genome shotgun (WGS) entry which is preliminary data.</text>
</comment>
<dbReference type="STRING" id="137246.A0A401SQ35"/>
<protein>
    <recommendedName>
        <fullName evidence="3">EF-hand domain-containing protein</fullName>
    </recommendedName>
</protein>
<sequence>MDASCIEAIEDKIRNKVLMKRIRISEYFGDYDKLHVGYITSFNPNDVQKDLSLQVVEAPAYLGDVKPEFDPDVMKCVETLMKQLATYYKYHGIDILPPFRDLDKLNLGTVTDNQFKRALIRPVGLTDEMVSIIGSHYAVPDKLGFFNYLNFYNDILDRIKTMETDHTGRPPIPYGYWPPEIPKSPEILEVFDKLRKNVFLRGIRTSEFFRDYDKLRSGFITESQFRRGLYLACGKEGILTEEDIQTLLKCFGAGDGKVRHRDFCDVMTHAYNVPYLEKYPTAEVFRPPRGTLFQLGENLTDKEEKRVAQLLKELSQRVEKRQLLVTPFFKDFDKKITYRRLLTKSQFERGLDYLGLSVLPTDFNLLCRKFEDPTTGDVNYVAFSQAIDKEYTGFTADSFEPETSVGEEPPLKREEQLLGFLPQPKTNDGIVNVGELLARMRHHVLVNRVRTVDFIEDFDTLHSGRIPIPIFRRTLSMIGFSPELNDAQFRALVQCYEDPKMPGHVIWTNFTKDIDSVFTIPELEKKPNIKVPPLETYQLPKVGTVDADILDPPERAQFKSLVCRLNERINHRHLETYPVFRDFDRYNNNHVFRAQFRRCLAILNLPATEEEMALLEKVFSDELGFDYVRFLEAVDPQEKPDKMYNKLMNEIHRLNESKKNLEQGALSDIQSILGKIKTKTYRKPVKIGDHMKDFDKLNCGRISKSNFRRALDVDGFELQPSEMEILEKAFESCERPGYIDYKLFIAEIESIFTLDHLEKFPQAEVTQYKPPPDWTLNTLTTEEITVYQQALARLAERVKKTQLQLFPLFEDYDRLKIGSVTQSQFHRVVMQLELEKLLSMRDIRVLCHRFRVTIGNRHDVNYIAFCDAVYDTACMDKRKP</sequence>
<accession>A0A401SQ35</accession>
<keyword evidence="2" id="KW-1185">Reference proteome</keyword>
<dbReference type="SUPFAM" id="SSF47473">
    <property type="entry name" value="EF-hand"/>
    <property type="match status" value="3"/>
</dbReference>
<dbReference type="OrthoDB" id="272072at2759"/>
<organism evidence="1 2">
    <name type="scientific">Chiloscyllium punctatum</name>
    <name type="common">Brownbanded bambooshark</name>
    <name type="synonym">Hemiscyllium punctatum</name>
    <dbReference type="NCBI Taxonomy" id="137246"/>
    <lineage>
        <taxon>Eukaryota</taxon>
        <taxon>Metazoa</taxon>
        <taxon>Chordata</taxon>
        <taxon>Craniata</taxon>
        <taxon>Vertebrata</taxon>
        <taxon>Chondrichthyes</taxon>
        <taxon>Elasmobranchii</taxon>
        <taxon>Galeomorphii</taxon>
        <taxon>Galeoidea</taxon>
        <taxon>Orectolobiformes</taxon>
        <taxon>Hemiscylliidae</taxon>
        <taxon>Chiloscyllium</taxon>
    </lineage>
</organism>
<dbReference type="Proteomes" id="UP000287033">
    <property type="component" value="Unassembled WGS sequence"/>
</dbReference>
<dbReference type="InterPro" id="IPR052603">
    <property type="entry name" value="EFCB6"/>
</dbReference>
<dbReference type="Gene3D" id="1.10.238.10">
    <property type="entry name" value="EF-hand"/>
    <property type="match status" value="2"/>
</dbReference>
<dbReference type="InterPro" id="IPR011992">
    <property type="entry name" value="EF-hand-dom_pair"/>
</dbReference>
<reference evidence="1 2" key="1">
    <citation type="journal article" date="2018" name="Nat. Ecol. Evol.">
        <title>Shark genomes provide insights into elasmobranch evolution and the origin of vertebrates.</title>
        <authorList>
            <person name="Hara Y"/>
            <person name="Yamaguchi K"/>
            <person name="Onimaru K"/>
            <person name="Kadota M"/>
            <person name="Koyanagi M"/>
            <person name="Keeley SD"/>
            <person name="Tatsumi K"/>
            <person name="Tanaka K"/>
            <person name="Motone F"/>
            <person name="Kageyama Y"/>
            <person name="Nozu R"/>
            <person name="Adachi N"/>
            <person name="Nishimura O"/>
            <person name="Nakagawa R"/>
            <person name="Tanegashima C"/>
            <person name="Kiyatake I"/>
            <person name="Matsumoto R"/>
            <person name="Murakumo K"/>
            <person name="Nishida K"/>
            <person name="Terakita A"/>
            <person name="Kuratani S"/>
            <person name="Sato K"/>
            <person name="Hyodo S Kuraku.S."/>
        </authorList>
    </citation>
    <scope>NUCLEOTIDE SEQUENCE [LARGE SCALE GENOMIC DNA]</scope>
</reference>
<proteinExistence type="predicted"/>
<evidence type="ECO:0008006" key="3">
    <source>
        <dbReference type="Google" id="ProtNLM"/>
    </source>
</evidence>
<dbReference type="EMBL" id="BEZZ01000438">
    <property type="protein sequence ID" value="GCC32473.1"/>
    <property type="molecule type" value="Genomic_DNA"/>
</dbReference>
<dbReference type="PANTHER" id="PTHR20875:SF0">
    <property type="entry name" value="GH12158P"/>
    <property type="match status" value="1"/>
</dbReference>
<dbReference type="OMA" id="CVRYRDF"/>